<proteinExistence type="predicted"/>
<keyword evidence="1" id="KW-0472">Membrane</keyword>
<dbReference type="PIRSF" id="PIRSF021383">
    <property type="entry name" value="YunB"/>
    <property type="match status" value="1"/>
</dbReference>
<gene>
    <name evidence="2" type="primary">yunB</name>
    <name evidence="2" type="ORF">K3F53_15605</name>
    <name evidence="3" type="ORF">SAMN04489735_102246</name>
</gene>
<dbReference type="GeneID" id="97142809"/>
<evidence type="ECO:0000313" key="2">
    <source>
        <dbReference type="EMBL" id="QYY42269.1"/>
    </source>
</evidence>
<dbReference type="EMBL" id="FNDE01000022">
    <property type="protein sequence ID" value="SDH38638.1"/>
    <property type="molecule type" value="Genomic_DNA"/>
</dbReference>
<dbReference type="Pfam" id="PF09560">
    <property type="entry name" value="Spore_YunB"/>
    <property type="match status" value="1"/>
</dbReference>
<organism evidence="3 4">
    <name type="scientific">Aneurinibacillus thermoaerophilus</name>
    <dbReference type="NCBI Taxonomy" id="143495"/>
    <lineage>
        <taxon>Bacteria</taxon>
        <taxon>Bacillati</taxon>
        <taxon>Bacillota</taxon>
        <taxon>Bacilli</taxon>
        <taxon>Bacillales</taxon>
        <taxon>Paenibacillaceae</taxon>
        <taxon>Aneurinibacillus group</taxon>
        <taxon>Aneurinibacillus</taxon>
    </lineage>
</organism>
<accession>A0A1G8BZT9</accession>
<evidence type="ECO:0000313" key="4">
    <source>
        <dbReference type="Proteomes" id="UP000198956"/>
    </source>
</evidence>
<dbReference type="EMBL" id="CP080764">
    <property type="protein sequence ID" value="QYY42269.1"/>
    <property type="molecule type" value="Genomic_DNA"/>
</dbReference>
<evidence type="ECO:0000313" key="5">
    <source>
        <dbReference type="Proteomes" id="UP000826616"/>
    </source>
</evidence>
<dbReference type="NCBIfam" id="TIGR02832">
    <property type="entry name" value="spo_yunB"/>
    <property type="match status" value="1"/>
</dbReference>
<feature type="transmembrane region" description="Helical" evidence="1">
    <location>
        <begin position="21"/>
        <end position="39"/>
    </location>
</feature>
<dbReference type="AlphaFoldDB" id="A0A1G8BZT9"/>
<dbReference type="RefSeq" id="WP_057897733.1">
    <property type="nucleotide sequence ID" value="NZ_CP080764.1"/>
</dbReference>
<keyword evidence="1" id="KW-1133">Transmembrane helix</keyword>
<reference evidence="3 4" key="1">
    <citation type="submission" date="2016-10" db="EMBL/GenBank/DDBJ databases">
        <authorList>
            <person name="de Groot N.N."/>
        </authorList>
    </citation>
    <scope>NUCLEOTIDE SEQUENCE [LARGE SCALE GENOMIC DNA]</scope>
    <source>
        <strain evidence="3 4">L 420-91</strain>
    </source>
</reference>
<keyword evidence="5" id="KW-1185">Reference proteome</keyword>
<name>A0A1G8BZT9_ANETH</name>
<protein>
    <submittedName>
        <fullName evidence="3">Sporulation protein YunB</fullName>
    </submittedName>
</protein>
<keyword evidence="1" id="KW-0812">Transmembrane</keyword>
<evidence type="ECO:0000256" key="1">
    <source>
        <dbReference type="SAM" id="Phobius"/>
    </source>
</evidence>
<dbReference type="Proteomes" id="UP000198956">
    <property type="component" value="Unassembled WGS sequence"/>
</dbReference>
<reference evidence="2 5" key="2">
    <citation type="submission" date="2021-08" db="EMBL/GenBank/DDBJ databases">
        <title>Complete genome sequence of the strain Aneurinibacillus thermoaerophilus CCM 8960.</title>
        <authorList>
            <person name="Musilova J."/>
            <person name="Kourilova X."/>
            <person name="Pernicova I."/>
            <person name="Bezdicek M."/>
            <person name="Lengerova M."/>
            <person name="Obruca S."/>
            <person name="Sedlar K."/>
        </authorList>
    </citation>
    <scope>NUCLEOTIDE SEQUENCE [LARGE SCALE GENOMIC DNA]</scope>
    <source>
        <strain evidence="2 5">CCM 8960</strain>
    </source>
</reference>
<sequence>MGRKRWRGRNVRSPIPSKYMFLISLLIFLGLTFQTFYYIEKNIEPAIREIARIRTEQLATKVIHDAIGQKIIKDVNFKELVQLKEDKEGKIQAAIFNHNEYTRIALDTMENVTHALKNLEEVPQTLPLGQALKSNLLAQLGPDLPLTLVPFGSVHVELEPRMKEAGINMVLITVVIIIQTKVKIVIPFATQPAIVKMEIPVSNALIVGNVPQFYYDGKGRPTGSEIPGVQPPSIVPPVQTNSIEIQK</sequence>
<dbReference type="OrthoDB" id="1649278at2"/>
<evidence type="ECO:0000313" key="3">
    <source>
        <dbReference type="EMBL" id="SDH38638.1"/>
    </source>
</evidence>
<dbReference type="Proteomes" id="UP000826616">
    <property type="component" value="Chromosome"/>
</dbReference>
<dbReference type="InterPro" id="IPR014197">
    <property type="entry name" value="Sporulation_prot_YunB"/>
</dbReference>